<evidence type="ECO:0000256" key="5">
    <source>
        <dbReference type="SAM" id="MobiDB-lite"/>
    </source>
</evidence>
<name>A0ABD3SFG9_9STRA</name>
<dbReference type="InterPro" id="IPR029062">
    <property type="entry name" value="Class_I_gatase-like"/>
</dbReference>
<dbReference type="InterPro" id="IPR005320">
    <property type="entry name" value="Peptidase_S51"/>
</dbReference>
<protein>
    <submittedName>
        <fullName evidence="6">Uncharacterized protein</fullName>
    </submittedName>
</protein>
<keyword evidence="2" id="KW-0645">Protease</keyword>
<dbReference type="PANTHER" id="PTHR20842">
    <property type="entry name" value="PROTEASE S51 ALPHA-ASPARTYL DIPEPTIDASE"/>
    <property type="match status" value="1"/>
</dbReference>
<evidence type="ECO:0000313" key="7">
    <source>
        <dbReference type="Proteomes" id="UP001530377"/>
    </source>
</evidence>
<dbReference type="GO" id="GO:0006508">
    <property type="term" value="P:proteolysis"/>
    <property type="evidence" value="ECO:0007669"/>
    <property type="project" value="UniProtKB-KW"/>
</dbReference>
<comment type="caution">
    <text evidence="6">The sequence shown here is derived from an EMBL/GenBank/DDBJ whole genome shotgun (WGS) entry which is preliminary data.</text>
</comment>
<keyword evidence="3" id="KW-0378">Hydrolase</keyword>
<organism evidence="6 7">
    <name type="scientific">Cyclostephanos tholiformis</name>
    <dbReference type="NCBI Taxonomy" id="382380"/>
    <lineage>
        <taxon>Eukaryota</taxon>
        <taxon>Sar</taxon>
        <taxon>Stramenopiles</taxon>
        <taxon>Ochrophyta</taxon>
        <taxon>Bacillariophyta</taxon>
        <taxon>Coscinodiscophyceae</taxon>
        <taxon>Thalassiosirophycidae</taxon>
        <taxon>Stephanodiscales</taxon>
        <taxon>Stephanodiscaceae</taxon>
        <taxon>Cyclostephanos</taxon>
    </lineage>
</organism>
<dbReference type="EMBL" id="JALLPB020000041">
    <property type="protein sequence ID" value="KAL3823295.1"/>
    <property type="molecule type" value="Genomic_DNA"/>
</dbReference>
<proteinExistence type="inferred from homology"/>
<dbReference type="AlphaFoldDB" id="A0ABD3SFG9"/>
<feature type="region of interest" description="Disordered" evidence="5">
    <location>
        <begin position="161"/>
        <end position="194"/>
    </location>
</feature>
<dbReference type="Gene3D" id="3.40.50.880">
    <property type="match status" value="1"/>
</dbReference>
<evidence type="ECO:0000256" key="2">
    <source>
        <dbReference type="ARBA" id="ARBA00022670"/>
    </source>
</evidence>
<evidence type="ECO:0000256" key="3">
    <source>
        <dbReference type="ARBA" id="ARBA00022801"/>
    </source>
</evidence>
<accession>A0ABD3SFG9</accession>
<keyword evidence="7" id="KW-1185">Reference proteome</keyword>
<comment type="similarity">
    <text evidence="1">Belongs to the peptidase S51 family.</text>
</comment>
<dbReference type="Pfam" id="PF03575">
    <property type="entry name" value="Peptidase_S51"/>
    <property type="match status" value="1"/>
</dbReference>
<dbReference type="PANTHER" id="PTHR20842:SF0">
    <property type="entry name" value="ALPHA-ASPARTYL DIPEPTIDASE"/>
    <property type="match status" value="1"/>
</dbReference>
<keyword evidence="4" id="KW-0720">Serine protease</keyword>
<dbReference type="SUPFAM" id="SSF52317">
    <property type="entry name" value="Class I glutamine amidotransferase-like"/>
    <property type="match status" value="1"/>
</dbReference>
<sequence>MPQRRLERRPKQPPTNLRGIFAGCGTLLNRTDMVPHVLGLTGKSNPHDVTLVYLGTPSYDLPEKRIAQTSHYVELGCTVLSLDVVTVAPPTSRMREIIDVADVILVSGGNTHFAMGRWSRLGLDSMMREACLGPRRVVMAGGSAGAICWFSGGHSDSMDPDSYKDAKLGRSSSHGSSSEPDIDDADSGRGGNGEDVDAKEWDYIRVDGLGFVPGLCCNASNGILRAKDFDDMMLRHPTEVGICIDHNAAFMIDRSTYRVLRPHEDAGLPGSVMDDGSFSEDRIGKPGVWIKEVLGDKDALRAWLCPESGKIDELLRVPENIMPSVRHMKVATISNPDDGPLRASYPGFMTKSFFGGIVSKDYLDALLEEDDAVVDDDNPRE</sequence>
<dbReference type="Proteomes" id="UP001530377">
    <property type="component" value="Unassembled WGS sequence"/>
</dbReference>
<evidence type="ECO:0000256" key="4">
    <source>
        <dbReference type="ARBA" id="ARBA00022825"/>
    </source>
</evidence>
<reference evidence="6 7" key="1">
    <citation type="submission" date="2024-10" db="EMBL/GenBank/DDBJ databases">
        <title>Updated reference genomes for cyclostephanoid diatoms.</title>
        <authorList>
            <person name="Roberts W.R."/>
            <person name="Alverson A.J."/>
        </authorList>
    </citation>
    <scope>NUCLEOTIDE SEQUENCE [LARGE SCALE GENOMIC DNA]</scope>
    <source>
        <strain evidence="6 7">AJA228-03</strain>
    </source>
</reference>
<evidence type="ECO:0000256" key="1">
    <source>
        <dbReference type="ARBA" id="ARBA00006534"/>
    </source>
</evidence>
<dbReference type="GO" id="GO:0008236">
    <property type="term" value="F:serine-type peptidase activity"/>
    <property type="evidence" value="ECO:0007669"/>
    <property type="project" value="UniProtKB-KW"/>
</dbReference>
<evidence type="ECO:0000313" key="6">
    <source>
        <dbReference type="EMBL" id="KAL3823295.1"/>
    </source>
</evidence>
<gene>
    <name evidence="6" type="ORF">ACHAXA_003443</name>
</gene>